<evidence type="ECO:0000313" key="4">
    <source>
        <dbReference type="Proteomes" id="UP000053860"/>
    </source>
</evidence>
<dbReference type="GO" id="GO:0006508">
    <property type="term" value="P:proteolysis"/>
    <property type="evidence" value="ECO:0007669"/>
    <property type="project" value="InterPro"/>
</dbReference>
<evidence type="ECO:0000256" key="1">
    <source>
        <dbReference type="ARBA" id="ARBA00006096"/>
    </source>
</evidence>
<dbReference type="PANTHER" id="PTHR30023:SF0">
    <property type="entry name" value="PENICILLIN-SENSITIVE CARBOXYPEPTIDASE A"/>
    <property type="match status" value="1"/>
</dbReference>
<name>A0A101HJH1_9BACT</name>
<dbReference type="EMBL" id="LGGN01000088">
    <property type="protein sequence ID" value="KUK77988.1"/>
    <property type="molecule type" value="Genomic_DNA"/>
</dbReference>
<dbReference type="Gene3D" id="3.40.710.10">
    <property type="entry name" value="DD-peptidase/beta-lactamase superfamily"/>
    <property type="match status" value="1"/>
</dbReference>
<keyword evidence="3" id="KW-0645">Protease</keyword>
<evidence type="ECO:0000313" key="3">
    <source>
        <dbReference type="EMBL" id="KUK77988.1"/>
    </source>
</evidence>
<dbReference type="GO" id="GO:0004185">
    <property type="term" value="F:serine-type carboxypeptidase activity"/>
    <property type="evidence" value="ECO:0007669"/>
    <property type="project" value="InterPro"/>
</dbReference>
<dbReference type="SUPFAM" id="SSF56601">
    <property type="entry name" value="beta-lactamase/transpeptidase-like"/>
    <property type="match status" value="1"/>
</dbReference>
<keyword evidence="2" id="KW-0378">Hydrolase</keyword>
<keyword evidence="3" id="KW-0121">Carboxypeptidase</keyword>
<dbReference type="Pfam" id="PF02113">
    <property type="entry name" value="Peptidase_S13"/>
    <property type="match status" value="1"/>
</dbReference>
<gene>
    <name evidence="3" type="ORF">XD92_0605</name>
</gene>
<protein>
    <submittedName>
        <fullName evidence="3">D-alanyl-D-alanine carboxypeptidase/D-alanyl-D-alanine-endopeptidase</fullName>
    </submittedName>
</protein>
<dbReference type="InterPro" id="IPR000667">
    <property type="entry name" value="Peptidase_S13"/>
</dbReference>
<dbReference type="GO" id="GO:0000270">
    <property type="term" value="P:peptidoglycan metabolic process"/>
    <property type="evidence" value="ECO:0007669"/>
    <property type="project" value="TreeGrafter"/>
</dbReference>
<organism evidence="3 4">
    <name type="scientific">Proteiniphilum acetatigenes</name>
    <dbReference type="NCBI Taxonomy" id="294710"/>
    <lineage>
        <taxon>Bacteria</taxon>
        <taxon>Pseudomonadati</taxon>
        <taxon>Bacteroidota</taxon>
        <taxon>Bacteroidia</taxon>
        <taxon>Bacteroidales</taxon>
        <taxon>Dysgonomonadaceae</taxon>
        <taxon>Proteiniphilum</taxon>
    </lineage>
</organism>
<dbReference type="PANTHER" id="PTHR30023">
    <property type="entry name" value="D-ALANYL-D-ALANINE CARBOXYPEPTIDASE"/>
    <property type="match status" value="1"/>
</dbReference>
<reference evidence="4" key="1">
    <citation type="journal article" date="2015" name="MBio">
        <title>Genome-Resolved Metagenomic Analysis Reveals Roles for Candidate Phyla and Other Microbial Community Members in Biogeochemical Transformations in Oil Reservoirs.</title>
        <authorList>
            <person name="Hu P."/>
            <person name="Tom L."/>
            <person name="Singh A."/>
            <person name="Thomas B.C."/>
            <person name="Baker B.J."/>
            <person name="Piceno Y.M."/>
            <person name="Andersen G.L."/>
            <person name="Banfield J.F."/>
        </authorList>
    </citation>
    <scope>NUCLEOTIDE SEQUENCE [LARGE SCALE GENOMIC DNA]</scope>
</reference>
<dbReference type="InterPro" id="IPR012338">
    <property type="entry name" value="Beta-lactam/transpept-like"/>
</dbReference>
<evidence type="ECO:0000256" key="2">
    <source>
        <dbReference type="ARBA" id="ARBA00022801"/>
    </source>
</evidence>
<dbReference type="AlphaFoldDB" id="A0A101HJH1"/>
<proteinExistence type="inferred from homology"/>
<comment type="similarity">
    <text evidence="1">Belongs to the peptidase S13 family.</text>
</comment>
<accession>A0A101HJH1</accession>
<comment type="caution">
    <text evidence="3">The sequence shown here is derived from an EMBL/GenBank/DDBJ whole genome shotgun (WGS) entry which is preliminary data.</text>
</comment>
<sequence>MQKNLIFFIFLLSASVGYSQTALQRFVNHPALKHASVGVSVVDMATGSPVVAYDADKSLTPASVLKLITTATALETLGENYRYKTDVALDADDPSRILVIGSG</sequence>
<feature type="non-terminal residue" evidence="3">
    <location>
        <position position="103"/>
    </location>
</feature>
<dbReference type="Proteomes" id="UP000053860">
    <property type="component" value="Unassembled WGS sequence"/>
</dbReference>